<dbReference type="VEuPathDB" id="MicrosporidiaDB:NCER_101973"/>
<evidence type="ECO:0000313" key="2">
    <source>
        <dbReference type="EMBL" id="EEQ81552.1"/>
    </source>
</evidence>
<dbReference type="OrthoDB" id="2195934at2759"/>
<dbReference type="EMBL" id="ACOL01000390">
    <property type="protein sequence ID" value="EEQ81552.1"/>
    <property type="molecule type" value="Genomic_DNA"/>
</dbReference>
<protein>
    <submittedName>
        <fullName evidence="2">Uncharacterized protein</fullName>
    </submittedName>
</protein>
<keyword evidence="1" id="KW-0472">Membrane</keyword>
<dbReference type="InParanoid" id="C4VB51"/>
<reference evidence="3" key="1">
    <citation type="journal article" date="2009" name="PLoS Pathog.">
        <title>Genomic analyses of the microsporidian Nosema ceranae, an emergent pathogen of honey bees.</title>
        <authorList>
            <person name="Cornman R.S."/>
            <person name="Chen Y.P."/>
            <person name="Schatz M.C."/>
            <person name="Street C."/>
            <person name="Zhao Y."/>
            <person name="Desany B."/>
            <person name="Egholm M."/>
            <person name="Hutchison S."/>
            <person name="Pettis J.S."/>
            <person name="Lipkin W.I."/>
            <person name="Evans J.D."/>
        </authorList>
    </citation>
    <scope>NUCLEOTIDE SEQUENCE [LARGE SCALE GENOMIC DNA]</scope>
    <source>
        <strain evidence="3">BRL01</strain>
    </source>
</reference>
<dbReference type="AlphaFoldDB" id="C4VB51"/>
<gene>
    <name evidence="2" type="ORF">NCER_101973</name>
</gene>
<dbReference type="Proteomes" id="UP000009082">
    <property type="component" value="Unassembled WGS sequence"/>
</dbReference>
<keyword evidence="1" id="KW-1133">Transmembrane helix</keyword>
<dbReference type="KEGG" id="nce:NCER_101973"/>
<keyword evidence="1" id="KW-0812">Transmembrane</keyword>
<dbReference type="HOGENOM" id="CLU_131640_0_0_1"/>
<name>C4VB51_VAIC1</name>
<sequence>MQNVIEKELEKNEFKSEEDLSIFINRIRHLISEYEQDLYDKGTYTRQNQLLVKTWRSKLYNLFQKRDSFVAQSDIPDVLESTVNILNRQIKKIDSNTALLNKGTVKLMGLEYTNTDVDKELVQTRNKIIEAKNIEKREVYLMYFAFYIFLGVCLTLLLDKFLFRF</sequence>
<evidence type="ECO:0000313" key="3">
    <source>
        <dbReference type="Proteomes" id="UP000009082"/>
    </source>
</evidence>
<accession>C4VB51</accession>
<proteinExistence type="predicted"/>
<feature type="transmembrane region" description="Helical" evidence="1">
    <location>
        <begin position="139"/>
        <end position="158"/>
    </location>
</feature>
<organism evidence="3">
    <name type="scientific">Vairimorpha ceranae (strain BRL01)</name>
    <name type="common">Microsporidian parasite</name>
    <name type="synonym">Nosema ceranae</name>
    <dbReference type="NCBI Taxonomy" id="578460"/>
    <lineage>
        <taxon>Eukaryota</taxon>
        <taxon>Fungi</taxon>
        <taxon>Fungi incertae sedis</taxon>
        <taxon>Microsporidia</taxon>
        <taxon>Nosematidae</taxon>
        <taxon>Vairimorpha</taxon>
    </lineage>
</organism>
<dbReference type="OMA" id="RRVWIGI"/>
<evidence type="ECO:0000256" key="1">
    <source>
        <dbReference type="SAM" id="Phobius"/>
    </source>
</evidence>